<evidence type="ECO:0000313" key="3">
    <source>
        <dbReference type="Proteomes" id="UP000282741"/>
    </source>
</evidence>
<keyword evidence="1" id="KW-0812">Transmembrane</keyword>
<dbReference type="RefSeq" id="WP_032954955.1">
    <property type="nucleotide sequence ID" value="NZ_CP012077.1"/>
</dbReference>
<dbReference type="Proteomes" id="UP000282741">
    <property type="component" value="Chromosome"/>
</dbReference>
<evidence type="ECO:0000256" key="1">
    <source>
        <dbReference type="SAM" id="Phobius"/>
    </source>
</evidence>
<name>A0AAN1RZS5_9BORD</name>
<reference evidence="3" key="1">
    <citation type="submission" date="2017-10" db="EMBL/GenBank/DDBJ databases">
        <title>Whole genome sequencing of various Bordetella species.</title>
        <authorList>
            <person name="Weigand M.R."/>
            <person name="Loparev V."/>
            <person name="Peng Y."/>
            <person name="Bowden K.E."/>
            <person name="Tondella M.L."/>
            <person name="Williams M.M."/>
        </authorList>
    </citation>
    <scope>NUCLEOTIDE SEQUENCE [LARGE SCALE GENOMIC DNA]</scope>
    <source>
        <strain evidence="3">H720</strain>
    </source>
</reference>
<dbReference type="AlphaFoldDB" id="A0AAN1RZS5"/>
<proteinExistence type="predicted"/>
<gene>
    <name evidence="2" type="ORF">CS347_21410</name>
</gene>
<protein>
    <recommendedName>
        <fullName evidence="4">Holin</fullName>
    </recommendedName>
</protein>
<feature type="transmembrane region" description="Helical" evidence="1">
    <location>
        <begin position="51"/>
        <end position="69"/>
    </location>
</feature>
<organism evidence="2 3">
    <name type="scientific">Bordetella hinzii</name>
    <dbReference type="NCBI Taxonomy" id="103855"/>
    <lineage>
        <taxon>Bacteria</taxon>
        <taxon>Pseudomonadati</taxon>
        <taxon>Pseudomonadota</taxon>
        <taxon>Betaproteobacteria</taxon>
        <taxon>Burkholderiales</taxon>
        <taxon>Alcaligenaceae</taxon>
        <taxon>Bordetella</taxon>
    </lineage>
</organism>
<dbReference type="EMBL" id="CP024172">
    <property type="protein sequence ID" value="AZW19131.1"/>
    <property type="molecule type" value="Genomic_DNA"/>
</dbReference>
<feature type="transmembrane region" description="Helical" evidence="1">
    <location>
        <begin position="12"/>
        <end position="31"/>
    </location>
</feature>
<evidence type="ECO:0008006" key="4">
    <source>
        <dbReference type="Google" id="ProtNLM"/>
    </source>
</evidence>
<keyword evidence="1" id="KW-0472">Membrane</keyword>
<keyword evidence="1" id="KW-1133">Transmembrane helix</keyword>
<accession>A0AAN1RZS5</accession>
<evidence type="ECO:0000313" key="2">
    <source>
        <dbReference type="EMBL" id="AZW19131.1"/>
    </source>
</evidence>
<sequence length="110" mass="11959">MENHWYEHILPKLPGIVGSAGALMWIQGSWPRKVAMLVLGVAASEYGTGDFGAWAGISVGLAGFLVGLFSMTAADWCFRAWDQFALGPLLNEWVRKRLGLDSRKVGGPQP</sequence>